<sequence>MTLKESIADRYGRIAGDLLPKLKDTWTDMRKWLDDVNCSLANQAVPEKRRSRVSELSLSRKAREAGQGKPELKVVKQRSKAKG</sequence>
<proteinExistence type="predicted"/>
<feature type="region of interest" description="Disordered" evidence="1">
    <location>
        <begin position="44"/>
        <end position="83"/>
    </location>
</feature>
<name>A0ABT8VWA8_9GAMM</name>
<gene>
    <name evidence="2" type="ORF">QVZ43_00955</name>
</gene>
<dbReference type="RefSeq" id="WP_302908516.1">
    <property type="nucleotide sequence ID" value="NZ_JAUMIS010000001.1"/>
</dbReference>
<protein>
    <submittedName>
        <fullName evidence="2">Uncharacterized protein</fullName>
    </submittedName>
</protein>
<organism evidence="2 3">
    <name type="scientific">Marinobacter suaedae</name>
    <dbReference type="NCBI Taxonomy" id="3057675"/>
    <lineage>
        <taxon>Bacteria</taxon>
        <taxon>Pseudomonadati</taxon>
        <taxon>Pseudomonadota</taxon>
        <taxon>Gammaproteobacteria</taxon>
        <taxon>Pseudomonadales</taxon>
        <taxon>Marinobacteraceae</taxon>
        <taxon>Marinobacter</taxon>
    </lineage>
</organism>
<dbReference type="Proteomes" id="UP001168640">
    <property type="component" value="Unassembled WGS sequence"/>
</dbReference>
<feature type="compositionally biased region" description="Basic and acidic residues" evidence="1">
    <location>
        <begin position="61"/>
        <end position="74"/>
    </location>
</feature>
<reference evidence="2" key="1">
    <citation type="submission" date="2023-07" db="EMBL/GenBank/DDBJ databases">
        <title>Marinobacter sp. chi1 genome sequencing and assembly.</title>
        <authorList>
            <person name="Park S."/>
        </authorList>
    </citation>
    <scope>NUCLEOTIDE SEQUENCE</scope>
    <source>
        <strain evidence="2">Chi1</strain>
    </source>
</reference>
<comment type="caution">
    <text evidence="2">The sequence shown here is derived from an EMBL/GenBank/DDBJ whole genome shotgun (WGS) entry which is preliminary data.</text>
</comment>
<keyword evidence="3" id="KW-1185">Reference proteome</keyword>
<evidence type="ECO:0000313" key="3">
    <source>
        <dbReference type="Proteomes" id="UP001168640"/>
    </source>
</evidence>
<accession>A0ABT8VWA8</accession>
<dbReference type="EMBL" id="JAUMIS010000001">
    <property type="protein sequence ID" value="MDO3720266.1"/>
    <property type="molecule type" value="Genomic_DNA"/>
</dbReference>
<evidence type="ECO:0000313" key="2">
    <source>
        <dbReference type="EMBL" id="MDO3720266.1"/>
    </source>
</evidence>
<evidence type="ECO:0000256" key="1">
    <source>
        <dbReference type="SAM" id="MobiDB-lite"/>
    </source>
</evidence>